<dbReference type="AlphaFoldDB" id="A0A2A3EDD2"/>
<organism evidence="2 3">
    <name type="scientific">Apis cerana cerana</name>
    <name type="common">Oriental honeybee</name>
    <dbReference type="NCBI Taxonomy" id="94128"/>
    <lineage>
        <taxon>Eukaryota</taxon>
        <taxon>Metazoa</taxon>
        <taxon>Ecdysozoa</taxon>
        <taxon>Arthropoda</taxon>
        <taxon>Hexapoda</taxon>
        <taxon>Insecta</taxon>
        <taxon>Pterygota</taxon>
        <taxon>Neoptera</taxon>
        <taxon>Endopterygota</taxon>
        <taxon>Hymenoptera</taxon>
        <taxon>Apocrita</taxon>
        <taxon>Aculeata</taxon>
        <taxon>Apoidea</taxon>
        <taxon>Anthophila</taxon>
        <taxon>Apidae</taxon>
        <taxon>Apis</taxon>
    </lineage>
</organism>
<name>A0A2A3EDD2_APICC</name>
<sequence>MGCRPAAKSKVVEGCGRGQLEAAFASPRCNEVTIIELPTETTIVQKREDRSGPSGAAEAEEEEEEEEVGKERDYSSDWARSRLALESSFNR</sequence>
<accession>A0A2A3EDD2</accession>
<feature type="region of interest" description="Disordered" evidence="1">
    <location>
        <begin position="44"/>
        <end position="77"/>
    </location>
</feature>
<evidence type="ECO:0000256" key="1">
    <source>
        <dbReference type="SAM" id="MobiDB-lite"/>
    </source>
</evidence>
<proteinExistence type="predicted"/>
<reference evidence="2 3" key="1">
    <citation type="submission" date="2014-07" db="EMBL/GenBank/DDBJ databases">
        <title>Genomic and transcriptomic analysis on Apis cerana provide comprehensive insights into honey bee biology.</title>
        <authorList>
            <person name="Diao Q."/>
            <person name="Sun L."/>
            <person name="Zheng H."/>
            <person name="Zheng H."/>
            <person name="Xu S."/>
            <person name="Wang S."/>
            <person name="Zeng Z."/>
            <person name="Hu F."/>
            <person name="Su S."/>
            <person name="Wu J."/>
        </authorList>
    </citation>
    <scope>NUCLEOTIDE SEQUENCE [LARGE SCALE GENOMIC DNA]</scope>
    <source>
        <tissue evidence="2">Pupae without intestine</tissue>
    </source>
</reference>
<keyword evidence="3" id="KW-1185">Reference proteome</keyword>
<dbReference type="OrthoDB" id="10586315at2759"/>
<evidence type="ECO:0000313" key="3">
    <source>
        <dbReference type="Proteomes" id="UP000242457"/>
    </source>
</evidence>
<protein>
    <submittedName>
        <fullName evidence="2">Uncharacterized protein</fullName>
    </submittedName>
</protein>
<gene>
    <name evidence="2" type="ORF">APICC_03448</name>
</gene>
<feature type="compositionally biased region" description="Acidic residues" evidence="1">
    <location>
        <begin position="58"/>
        <end position="68"/>
    </location>
</feature>
<evidence type="ECO:0000313" key="2">
    <source>
        <dbReference type="EMBL" id="PBC29031.1"/>
    </source>
</evidence>
<dbReference type="Proteomes" id="UP000242457">
    <property type="component" value="Unassembled WGS sequence"/>
</dbReference>
<dbReference type="EMBL" id="KZ288293">
    <property type="protein sequence ID" value="PBC29031.1"/>
    <property type="molecule type" value="Genomic_DNA"/>
</dbReference>